<keyword evidence="6" id="KW-0479">Metal-binding</keyword>
<keyword evidence="4 14" id="KW-0645">Protease</keyword>
<dbReference type="PANTHER" id="PTHR43221">
    <property type="entry name" value="PROTEASE HTPX"/>
    <property type="match status" value="1"/>
</dbReference>
<keyword evidence="11 12" id="KW-0472">Membrane</keyword>
<dbReference type="Gene3D" id="3.30.2010.10">
    <property type="entry name" value="Metalloproteases ('zincins'), catalytic domain"/>
    <property type="match status" value="1"/>
</dbReference>
<evidence type="ECO:0000256" key="4">
    <source>
        <dbReference type="ARBA" id="ARBA00022670"/>
    </source>
</evidence>
<evidence type="ECO:0000256" key="5">
    <source>
        <dbReference type="ARBA" id="ARBA00022692"/>
    </source>
</evidence>
<keyword evidence="15" id="KW-1185">Reference proteome</keyword>
<evidence type="ECO:0000256" key="7">
    <source>
        <dbReference type="ARBA" id="ARBA00022801"/>
    </source>
</evidence>
<keyword evidence="8" id="KW-0862">Zinc</keyword>
<dbReference type="Pfam" id="PF01435">
    <property type="entry name" value="Peptidase_M48"/>
    <property type="match status" value="1"/>
</dbReference>
<dbReference type="GO" id="GO:0008233">
    <property type="term" value="F:peptidase activity"/>
    <property type="evidence" value="ECO:0007669"/>
    <property type="project" value="UniProtKB-KW"/>
</dbReference>
<dbReference type="PANTHER" id="PTHR43221:SF1">
    <property type="entry name" value="PROTEASE HTPX"/>
    <property type="match status" value="1"/>
</dbReference>
<evidence type="ECO:0000313" key="14">
    <source>
        <dbReference type="EMBL" id="MDR7307324.1"/>
    </source>
</evidence>
<dbReference type="RefSeq" id="WP_310343488.1">
    <property type="nucleotide sequence ID" value="NZ_JAVDXO010000005.1"/>
</dbReference>
<evidence type="ECO:0000256" key="3">
    <source>
        <dbReference type="ARBA" id="ARBA00022475"/>
    </source>
</evidence>
<keyword evidence="5 12" id="KW-0812">Transmembrane</keyword>
<name>A0ABU1ZP45_9BURK</name>
<comment type="caution">
    <text evidence="14">The sequence shown here is derived from an EMBL/GenBank/DDBJ whole genome shotgun (WGS) entry which is preliminary data.</text>
</comment>
<evidence type="ECO:0000256" key="6">
    <source>
        <dbReference type="ARBA" id="ARBA00022723"/>
    </source>
</evidence>
<evidence type="ECO:0000256" key="11">
    <source>
        <dbReference type="ARBA" id="ARBA00023136"/>
    </source>
</evidence>
<feature type="transmembrane region" description="Helical" evidence="12">
    <location>
        <begin position="179"/>
        <end position="199"/>
    </location>
</feature>
<comment type="subcellular location">
    <subcellularLocation>
        <location evidence="2">Cell membrane</location>
        <topology evidence="2">Multi-pass membrane protein</topology>
    </subcellularLocation>
</comment>
<evidence type="ECO:0000256" key="10">
    <source>
        <dbReference type="ARBA" id="ARBA00023049"/>
    </source>
</evidence>
<proteinExistence type="predicted"/>
<gene>
    <name evidence="14" type="ORF">J2X15_002611</name>
</gene>
<dbReference type="EMBL" id="JAVDXO010000005">
    <property type="protein sequence ID" value="MDR7307324.1"/>
    <property type="molecule type" value="Genomic_DNA"/>
</dbReference>
<organism evidence="14 15">
    <name type="scientific">Rhodoferax saidenbachensis</name>
    <dbReference type="NCBI Taxonomy" id="1484693"/>
    <lineage>
        <taxon>Bacteria</taxon>
        <taxon>Pseudomonadati</taxon>
        <taxon>Pseudomonadota</taxon>
        <taxon>Betaproteobacteria</taxon>
        <taxon>Burkholderiales</taxon>
        <taxon>Comamonadaceae</taxon>
        <taxon>Rhodoferax</taxon>
    </lineage>
</organism>
<feature type="domain" description="Peptidase M48" evidence="13">
    <location>
        <begin position="266"/>
        <end position="448"/>
    </location>
</feature>
<feature type="transmembrane region" description="Helical" evidence="12">
    <location>
        <begin position="12"/>
        <end position="33"/>
    </location>
</feature>
<evidence type="ECO:0000256" key="12">
    <source>
        <dbReference type="SAM" id="Phobius"/>
    </source>
</evidence>
<accession>A0ABU1ZP45</accession>
<protein>
    <submittedName>
        <fullName evidence="14">Zn-dependent protease with chaperone function</fullName>
    </submittedName>
</protein>
<evidence type="ECO:0000256" key="9">
    <source>
        <dbReference type="ARBA" id="ARBA00022989"/>
    </source>
</evidence>
<keyword evidence="3" id="KW-1003">Cell membrane</keyword>
<feature type="transmembrane region" description="Helical" evidence="12">
    <location>
        <begin position="144"/>
        <end position="167"/>
    </location>
</feature>
<dbReference type="InterPro" id="IPR001915">
    <property type="entry name" value="Peptidase_M48"/>
</dbReference>
<dbReference type="Proteomes" id="UP001268089">
    <property type="component" value="Unassembled WGS sequence"/>
</dbReference>
<dbReference type="GO" id="GO:0006508">
    <property type="term" value="P:proteolysis"/>
    <property type="evidence" value="ECO:0007669"/>
    <property type="project" value="UniProtKB-KW"/>
</dbReference>
<evidence type="ECO:0000313" key="15">
    <source>
        <dbReference type="Proteomes" id="UP001268089"/>
    </source>
</evidence>
<evidence type="ECO:0000259" key="13">
    <source>
        <dbReference type="Pfam" id="PF01435"/>
    </source>
</evidence>
<keyword evidence="9 12" id="KW-1133">Transmembrane helix</keyword>
<keyword evidence="7" id="KW-0378">Hydrolase</keyword>
<evidence type="ECO:0000256" key="1">
    <source>
        <dbReference type="ARBA" id="ARBA00001947"/>
    </source>
</evidence>
<keyword evidence="10" id="KW-0482">Metalloprotease</keyword>
<evidence type="ECO:0000256" key="2">
    <source>
        <dbReference type="ARBA" id="ARBA00004651"/>
    </source>
</evidence>
<feature type="transmembrane region" description="Helical" evidence="12">
    <location>
        <begin position="109"/>
        <end position="132"/>
    </location>
</feature>
<comment type="cofactor">
    <cofactor evidence="1">
        <name>Zn(2+)</name>
        <dbReference type="ChEBI" id="CHEBI:29105"/>
    </cofactor>
</comment>
<sequence>MNPDNALRSQLLKVLCFAALALFLIPALTYGFVRYAAHQDDVAFQRSVEERVYADTTASSEEKEAHIAFYRQRPPSTICDNREPDAQRYREAVCEPFGEVWQFHLVRQVAGWTLVAGVVVLLAIAALGALAFGNRKLQYGSFVVGWRLMMLASAAAVVVQGAALVWLSFWVTAFFFHKYYLKLILIAGVLALGAVWVVVMKIFQRVALNNTVEGEVVTESDAPLLWRRIRHMAARLKTAPPDHIVAGIDTNFFVTETPLTVGQKTLQGRSLFVSIPLLRVLSLQEADAVLGHELAHFRGGDTRNSARLGPKLQQYDHYMHGLGEGGLAFVVVPFMQLYRMVFQLALSRDSRAREFKADRMAAKLVSPQGIVQSLIKIAAYDHYRSNTERTLFESDRKLDGALGIGQAVAQGLHPYAASDDFFDDMRTAHVPHPFDSHPPIAQRMRHVGHVVLPDNYGAIVRETPTTTWADEILTAADIERRLWAQYEAQFAQNHEQTLAYRYEPANDEERQLVLKYFPPVVFALKNQASIEINYSGIAPSGEDVLPWDSVKSLQYKESSFGDSLIVTLHEKGLIGAKTTKLKLAGLGKQKDAFNAAVSHYWRRHQIMRAQ</sequence>
<evidence type="ECO:0000256" key="8">
    <source>
        <dbReference type="ARBA" id="ARBA00022833"/>
    </source>
</evidence>
<dbReference type="CDD" id="cd07328">
    <property type="entry name" value="M48_Ste24p_like"/>
    <property type="match status" value="1"/>
</dbReference>
<dbReference type="InterPro" id="IPR050083">
    <property type="entry name" value="HtpX_protease"/>
</dbReference>
<reference evidence="14 15" key="1">
    <citation type="submission" date="2023-07" db="EMBL/GenBank/DDBJ databases">
        <title>Sorghum-associated microbial communities from plants grown in Nebraska, USA.</title>
        <authorList>
            <person name="Schachtman D."/>
        </authorList>
    </citation>
    <scope>NUCLEOTIDE SEQUENCE [LARGE SCALE GENOMIC DNA]</scope>
    <source>
        <strain evidence="14 15">BE308</strain>
    </source>
</reference>